<evidence type="ECO:0000256" key="2">
    <source>
        <dbReference type="ARBA" id="ARBA00022448"/>
    </source>
</evidence>
<evidence type="ECO:0000259" key="8">
    <source>
        <dbReference type="PROSITE" id="PS50928"/>
    </source>
</evidence>
<comment type="similarity">
    <text evidence="7">Belongs to the binding-protein-dependent transport system permease family.</text>
</comment>
<feature type="transmembrane region" description="Helical" evidence="7">
    <location>
        <begin position="75"/>
        <end position="96"/>
    </location>
</feature>
<dbReference type="GO" id="GO:0005886">
    <property type="term" value="C:plasma membrane"/>
    <property type="evidence" value="ECO:0007669"/>
    <property type="project" value="UniProtKB-SubCell"/>
</dbReference>
<dbReference type="STRING" id="321763.SAMN04488692_1372"/>
<dbReference type="Proteomes" id="UP000199476">
    <property type="component" value="Unassembled WGS sequence"/>
</dbReference>
<gene>
    <name evidence="9" type="ORF">SAMN04488692_1372</name>
</gene>
<dbReference type="InterPro" id="IPR035906">
    <property type="entry name" value="MetI-like_sf"/>
</dbReference>
<evidence type="ECO:0000256" key="7">
    <source>
        <dbReference type="RuleBase" id="RU363032"/>
    </source>
</evidence>
<feature type="transmembrane region" description="Helical" evidence="7">
    <location>
        <begin position="108"/>
        <end position="128"/>
    </location>
</feature>
<name>A0A1G9TBM6_9FIRM</name>
<dbReference type="SUPFAM" id="SSF161098">
    <property type="entry name" value="MetI-like"/>
    <property type="match status" value="1"/>
</dbReference>
<dbReference type="PANTHER" id="PTHR43005">
    <property type="entry name" value="BLR7065 PROTEIN"/>
    <property type="match status" value="1"/>
</dbReference>
<accession>A0A1G9TBM6</accession>
<reference evidence="9 10" key="1">
    <citation type="submission" date="2016-10" db="EMBL/GenBank/DDBJ databases">
        <authorList>
            <person name="de Groot N.N."/>
        </authorList>
    </citation>
    <scope>NUCLEOTIDE SEQUENCE [LARGE SCALE GENOMIC DNA]</scope>
    <source>
        <strain evidence="9 10">SLAS-1</strain>
    </source>
</reference>
<evidence type="ECO:0000313" key="9">
    <source>
        <dbReference type="EMBL" id="SDM45111.1"/>
    </source>
</evidence>
<dbReference type="CDD" id="cd06261">
    <property type="entry name" value="TM_PBP2"/>
    <property type="match status" value="1"/>
</dbReference>
<feature type="transmembrane region" description="Helical" evidence="7">
    <location>
        <begin position="156"/>
        <end position="179"/>
    </location>
</feature>
<dbReference type="RefSeq" id="WP_089762237.1">
    <property type="nucleotide sequence ID" value="NZ_FNGO01000037.1"/>
</dbReference>
<dbReference type="Gene3D" id="1.10.3720.10">
    <property type="entry name" value="MetI-like"/>
    <property type="match status" value="1"/>
</dbReference>
<protein>
    <submittedName>
        <fullName evidence="9">Carbohydrate ABC transporter membrane protein 1, CUT1 family</fullName>
    </submittedName>
</protein>
<keyword evidence="2 7" id="KW-0813">Transport</keyword>
<dbReference type="OrthoDB" id="9809173at2"/>
<dbReference type="Pfam" id="PF00528">
    <property type="entry name" value="BPD_transp_1"/>
    <property type="match status" value="1"/>
</dbReference>
<keyword evidence="4 7" id="KW-0812">Transmembrane</keyword>
<dbReference type="InterPro" id="IPR000515">
    <property type="entry name" value="MetI-like"/>
</dbReference>
<dbReference type="PANTHER" id="PTHR43005:SF1">
    <property type="entry name" value="SPERMIDINE_PUTRESCINE TRANSPORT SYSTEM PERMEASE PROTEIN"/>
    <property type="match status" value="1"/>
</dbReference>
<evidence type="ECO:0000256" key="1">
    <source>
        <dbReference type="ARBA" id="ARBA00004651"/>
    </source>
</evidence>
<comment type="subcellular location">
    <subcellularLocation>
        <location evidence="1 7">Cell membrane</location>
        <topology evidence="1 7">Multi-pass membrane protein</topology>
    </subcellularLocation>
</comment>
<evidence type="ECO:0000256" key="6">
    <source>
        <dbReference type="ARBA" id="ARBA00023136"/>
    </source>
</evidence>
<keyword evidence="6 7" id="KW-0472">Membrane</keyword>
<evidence type="ECO:0000256" key="3">
    <source>
        <dbReference type="ARBA" id="ARBA00022475"/>
    </source>
</evidence>
<dbReference type="AlphaFoldDB" id="A0A1G9TBM6"/>
<feature type="domain" description="ABC transmembrane type-1" evidence="8">
    <location>
        <begin position="71"/>
        <end position="283"/>
    </location>
</feature>
<dbReference type="EMBL" id="FNGO01000037">
    <property type="protein sequence ID" value="SDM45111.1"/>
    <property type="molecule type" value="Genomic_DNA"/>
</dbReference>
<keyword evidence="3" id="KW-1003">Cell membrane</keyword>
<feature type="transmembrane region" description="Helical" evidence="7">
    <location>
        <begin position="12"/>
        <end position="37"/>
    </location>
</feature>
<evidence type="ECO:0000256" key="4">
    <source>
        <dbReference type="ARBA" id="ARBA00022692"/>
    </source>
</evidence>
<proteinExistence type="inferred from homology"/>
<sequence>MFEDYNIKKVKFAYKLILPGLLWIALMLGIPLAYAFYQSFFEVSALLPEDTFIGLENYITAFKDTVVQQSFLRTIVFVFFTLTLSFATGMISALLLNRKITGKKLFRACLLIPFMVSGVAVGVSWQWIFTSDLGVLNNFLRFLGISPVSWLAQPNMAMFSVIVANTWRFYPFAFIILLAGMQQIEDMYYESAKIDGANRWQRFVHITLPMLKPQINITLIYLSFACFNQFDTIYSLTGGGPGEATEVLALNMYRTAFSRFDWGYGSALAILLFLMNAVLSLVYNKFLESEERA</sequence>
<dbReference type="PROSITE" id="PS50928">
    <property type="entry name" value="ABC_TM1"/>
    <property type="match status" value="1"/>
</dbReference>
<evidence type="ECO:0000256" key="5">
    <source>
        <dbReference type="ARBA" id="ARBA00022989"/>
    </source>
</evidence>
<evidence type="ECO:0000313" key="10">
    <source>
        <dbReference type="Proteomes" id="UP000199476"/>
    </source>
</evidence>
<organism evidence="9 10">
    <name type="scientific">Halarsenatibacter silvermanii</name>
    <dbReference type="NCBI Taxonomy" id="321763"/>
    <lineage>
        <taxon>Bacteria</taxon>
        <taxon>Bacillati</taxon>
        <taxon>Bacillota</taxon>
        <taxon>Clostridia</taxon>
        <taxon>Halanaerobiales</taxon>
        <taxon>Halarsenatibacteraceae</taxon>
        <taxon>Halarsenatibacter</taxon>
    </lineage>
</organism>
<dbReference type="GO" id="GO:0055085">
    <property type="term" value="P:transmembrane transport"/>
    <property type="evidence" value="ECO:0007669"/>
    <property type="project" value="InterPro"/>
</dbReference>
<keyword evidence="10" id="KW-1185">Reference proteome</keyword>
<keyword evidence="5 7" id="KW-1133">Transmembrane helix</keyword>
<feature type="transmembrane region" description="Helical" evidence="7">
    <location>
        <begin position="262"/>
        <end position="283"/>
    </location>
</feature>